<keyword evidence="2" id="KW-1185">Reference proteome</keyword>
<reference evidence="1 2" key="1">
    <citation type="submission" date="2011-11" db="EMBL/GenBank/DDBJ databases">
        <title>Complete genome sequence of thermophilic Geobacillus thermoleovorans CCB_US3_UF5.</title>
        <authorList>
            <person name="Muhd Sakaff M.K.L."/>
            <person name="Abdul Rahman A.Y."/>
            <person name="Saito J.A."/>
            <person name="Hou S."/>
            <person name="Alam M."/>
        </authorList>
    </citation>
    <scope>NUCLEOTIDE SEQUENCE [LARGE SCALE GENOMIC DNA]</scope>
    <source>
        <strain evidence="1 2">CCB_US3_UF5</strain>
    </source>
</reference>
<evidence type="ECO:0000313" key="1">
    <source>
        <dbReference type="EMBL" id="AEV20794.1"/>
    </source>
</evidence>
<accession>A0ABM5MMH7</accession>
<sequence>MFALAFLKRIAPLAFPLCVSQRASSFFTGLFKGLVKNDLFPL</sequence>
<protein>
    <submittedName>
        <fullName evidence="1">Uncharacterized protein</fullName>
    </submittedName>
</protein>
<proteinExistence type="predicted"/>
<evidence type="ECO:0000313" key="2">
    <source>
        <dbReference type="Proteomes" id="UP000005636"/>
    </source>
</evidence>
<dbReference type="Proteomes" id="UP000005636">
    <property type="component" value="Chromosome"/>
</dbReference>
<name>A0ABM5MMH7_GEOTH</name>
<organism evidence="1 2">
    <name type="scientific">Geobacillus thermoleovorans CCB_US3_UF5</name>
    <dbReference type="NCBI Taxonomy" id="1111068"/>
    <lineage>
        <taxon>Bacteria</taxon>
        <taxon>Bacillati</taxon>
        <taxon>Bacillota</taxon>
        <taxon>Bacilli</taxon>
        <taxon>Bacillales</taxon>
        <taxon>Anoxybacillaceae</taxon>
        <taxon>Geobacillus</taxon>
        <taxon>Geobacillus thermoleovorans group</taxon>
    </lineage>
</organism>
<dbReference type="EMBL" id="CP003125">
    <property type="protein sequence ID" value="AEV20794.1"/>
    <property type="molecule type" value="Genomic_DNA"/>
</dbReference>
<gene>
    <name evidence="1" type="ORF">GTCCBUS3UF5_34930</name>
</gene>